<evidence type="ECO:0000259" key="2">
    <source>
        <dbReference type="Pfam" id="PF02517"/>
    </source>
</evidence>
<sequence length="236" mass="23826">MTASARARLRTGTAVAVVAVLAVAGPLVRPPWWVRGLTGVALLAAARLSGLGWPELGLGRDRLAAGCRWALGAVGVVGAVYAVGVLVPPTRPAFLDDRYDLPLPGVLAKALLSIPLGTVVLEEAAFRSVLWAALARHCRPWQVPVTTAVLFGLWHVPTVLAAADDAGGFPAGVVAGTVAVTTAGGLVFGELRRRSGSVVAAAGAHWATNALGVLLGLLARRLDAAAGGSPGLVPGG</sequence>
<dbReference type="GO" id="GO:0016787">
    <property type="term" value="F:hydrolase activity"/>
    <property type="evidence" value="ECO:0007669"/>
    <property type="project" value="UniProtKB-KW"/>
</dbReference>
<protein>
    <submittedName>
        <fullName evidence="3">CPBP family intramembrane glutamic endopeptidase</fullName>
        <ecNumber evidence="3">3.4.-.-</ecNumber>
    </submittedName>
</protein>
<accession>A0ABV9LKE8</accession>
<dbReference type="EMBL" id="JBHSGR010000012">
    <property type="protein sequence ID" value="MFC4694231.1"/>
    <property type="molecule type" value="Genomic_DNA"/>
</dbReference>
<proteinExistence type="predicted"/>
<keyword evidence="4" id="KW-1185">Reference proteome</keyword>
<organism evidence="3 4">
    <name type="scientific">Geodermatophilus arenarius</name>
    <dbReference type="NCBI Taxonomy" id="1137990"/>
    <lineage>
        <taxon>Bacteria</taxon>
        <taxon>Bacillati</taxon>
        <taxon>Actinomycetota</taxon>
        <taxon>Actinomycetes</taxon>
        <taxon>Geodermatophilales</taxon>
        <taxon>Geodermatophilaceae</taxon>
        <taxon>Geodermatophilus</taxon>
    </lineage>
</organism>
<name>A0ABV9LKE8_9ACTN</name>
<gene>
    <name evidence="3" type="ORF">ACFO3M_12610</name>
</gene>
<evidence type="ECO:0000313" key="3">
    <source>
        <dbReference type="EMBL" id="MFC4694231.1"/>
    </source>
</evidence>
<dbReference type="Proteomes" id="UP001596025">
    <property type="component" value="Unassembled WGS sequence"/>
</dbReference>
<dbReference type="Pfam" id="PF02517">
    <property type="entry name" value="Rce1-like"/>
    <property type="match status" value="1"/>
</dbReference>
<dbReference type="RefSeq" id="WP_387988949.1">
    <property type="nucleotide sequence ID" value="NZ_JBHSGR010000012.1"/>
</dbReference>
<feature type="domain" description="CAAX prenyl protease 2/Lysostaphin resistance protein A-like" evidence="2">
    <location>
        <begin position="110"/>
        <end position="211"/>
    </location>
</feature>
<feature type="transmembrane region" description="Helical" evidence="1">
    <location>
        <begin position="33"/>
        <end position="53"/>
    </location>
</feature>
<comment type="caution">
    <text evidence="3">The sequence shown here is derived from an EMBL/GenBank/DDBJ whole genome shotgun (WGS) entry which is preliminary data.</text>
</comment>
<dbReference type="InterPro" id="IPR003675">
    <property type="entry name" value="Rce1/LyrA-like_dom"/>
</dbReference>
<evidence type="ECO:0000313" key="4">
    <source>
        <dbReference type="Proteomes" id="UP001596025"/>
    </source>
</evidence>
<keyword evidence="1" id="KW-1133">Transmembrane helix</keyword>
<dbReference type="PIRSF" id="PIRSF026622">
    <property type="entry name" value="Proteas_026622"/>
    <property type="match status" value="1"/>
</dbReference>
<feature type="transmembrane region" description="Helical" evidence="1">
    <location>
        <begin position="169"/>
        <end position="188"/>
    </location>
</feature>
<reference evidence="4" key="1">
    <citation type="journal article" date="2019" name="Int. J. Syst. Evol. Microbiol.">
        <title>The Global Catalogue of Microorganisms (GCM) 10K type strain sequencing project: providing services to taxonomists for standard genome sequencing and annotation.</title>
        <authorList>
            <consortium name="The Broad Institute Genomics Platform"/>
            <consortium name="The Broad Institute Genome Sequencing Center for Infectious Disease"/>
            <person name="Wu L."/>
            <person name="Ma J."/>
        </authorList>
    </citation>
    <scope>NUCLEOTIDE SEQUENCE [LARGE SCALE GENOMIC DNA]</scope>
    <source>
        <strain evidence="4">CCUG 62763</strain>
    </source>
</reference>
<keyword evidence="1" id="KW-0472">Membrane</keyword>
<feature type="transmembrane region" description="Helical" evidence="1">
    <location>
        <begin position="65"/>
        <end position="87"/>
    </location>
</feature>
<dbReference type="InterPro" id="IPR015837">
    <property type="entry name" value="UCP026622_CAAX_protease"/>
</dbReference>
<dbReference type="EC" id="3.4.-.-" evidence="3"/>
<keyword evidence="3" id="KW-0378">Hydrolase</keyword>
<feature type="transmembrane region" description="Helical" evidence="1">
    <location>
        <begin position="7"/>
        <end position="27"/>
    </location>
</feature>
<keyword evidence="1" id="KW-0812">Transmembrane</keyword>
<feature type="transmembrane region" description="Helical" evidence="1">
    <location>
        <begin position="107"/>
        <end position="134"/>
    </location>
</feature>
<feature type="transmembrane region" description="Helical" evidence="1">
    <location>
        <begin position="141"/>
        <end position="163"/>
    </location>
</feature>
<evidence type="ECO:0000256" key="1">
    <source>
        <dbReference type="SAM" id="Phobius"/>
    </source>
</evidence>